<dbReference type="SUPFAM" id="SSF54909">
    <property type="entry name" value="Dimeric alpha+beta barrel"/>
    <property type="match status" value="1"/>
</dbReference>
<dbReference type="Proteomes" id="UP000236752">
    <property type="component" value="Unassembled WGS sequence"/>
</dbReference>
<reference evidence="2 3" key="1">
    <citation type="submission" date="2016-10" db="EMBL/GenBank/DDBJ databases">
        <authorList>
            <person name="de Groot N.N."/>
        </authorList>
    </citation>
    <scope>NUCLEOTIDE SEQUENCE [LARGE SCALE GENOMIC DNA]</scope>
    <source>
        <strain evidence="2 3">DSM 26915</strain>
    </source>
</reference>
<dbReference type="OrthoDB" id="9806380at2"/>
<evidence type="ECO:0000259" key="1">
    <source>
        <dbReference type="Pfam" id="PF07045"/>
    </source>
</evidence>
<dbReference type="RefSeq" id="WP_103909607.1">
    <property type="nucleotide sequence ID" value="NZ_FNUZ01000002.1"/>
</dbReference>
<keyword evidence="3" id="KW-1185">Reference proteome</keyword>
<dbReference type="EMBL" id="FNUZ01000002">
    <property type="protein sequence ID" value="SEF92357.1"/>
    <property type="molecule type" value="Genomic_DNA"/>
</dbReference>
<name>A0A1H5W0P5_9RHOB</name>
<dbReference type="Gene3D" id="3.30.70.100">
    <property type="match status" value="1"/>
</dbReference>
<gene>
    <name evidence="2" type="ORF">SAMN04488045_1240</name>
</gene>
<protein>
    <submittedName>
        <fullName evidence="2">Uncharacterized conserved protein, DUF1330 family</fullName>
    </submittedName>
</protein>
<accession>A0A1H5W0P5</accession>
<feature type="domain" description="DUF1330" evidence="1">
    <location>
        <begin position="3"/>
        <end position="92"/>
    </location>
</feature>
<dbReference type="AlphaFoldDB" id="A0A1H5W0P5"/>
<dbReference type="Pfam" id="PF07045">
    <property type="entry name" value="DUF1330"/>
    <property type="match status" value="1"/>
</dbReference>
<organism evidence="2 3">
    <name type="scientific">Thalassococcus halodurans</name>
    <dbReference type="NCBI Taxonomy" id="373675"/>
    <lineage>
        <taxon>Bacteria</taxon>
        <taxon>Pseudomonadati</taxon>
        <taxon>Pseudomonadota</taxon>
        <taxon>Alphaproteobacteria</taxon>
        <taxon>Rhodobacterales</taxon>
        <taxon>Roseobacteraceae</taxon>
        <taxon>Thalassococcus</taxon>
    </lineage>
</organism>
<dbReference type="InterPro" id="IPR011008">
    <property type="entry name" value="Dimeric_a/b-barrel"/>
</dbReference>
<evidence type="ECO:0000313" key="2">
    <source>
        <dbReference type="EMBL" id="SEF92357.1"/>
    </source>
</evidence>
<sequence length="93" mass="9844">MIYAFVELTVTNPDSFAKYGEKAGEALAKYGAKPAAMSTEPTLLEGPGDAPGRAVLLSFPDREAALGWINDPELADTHALRQASGHCRITLIG</sequence>
<dbReference type="InterPro" id="IPR010753">
    <property type="entry name" value="DUF1330"/>
</dbReference>
<proteinExistence type="predicted"/>
<evidence type="ECO:0000313" key="3">
    <source>
        <dbReference type="Proteomes" id="UP000236752"/>
    </source>
</evidence>